<dbReference type="GeneID" id="106155140"/>
<dbReference type="KEGG" id="lak:106155140"/>
<dbReference type="InterPro" id="IPR036378">
    <property type="entry name" value="FAS1_dom_sf"/>
</dbReference>
<dbReference type="Pfam" id="PF12947">
    <property type="entry name" value="EGF_3"/>
    <property type="match status" value="4"/>
</dbReference>
<accession>A0A1S3HIH8</accession>
<evidence type="ECO:0000256" key="5">
    <source>
        <dbReference type="ARBA" id="ARBA00023136"/>
    </source>
</evidence>
<evidence type="ECO:0000256" key="4">
    <source>
        <dbReference type="ARBA" id="ARBA00022989"/>
    </source>
</evidence>
<feature type="domain" description="EGF-like" evidence="10">
    <location>
        <begin position="755"/>
        <end position="793"/>
    </location>
</feature>
<evidence type="ECO:0000256" key="2">
    <source>
        <dbReference type="ARBA" id="ARBA00022536"/>
    </source>
</evidence>
<dbReference type="OrthoDB" id="286301at2759"/>
<comment type="subcellular location">
    <subcellularLocation>
        <location evidence="1">Membrane</location>
        <topology evidence="1">Single-pass membrane protein</topology>
    </subcellularLocation>
</comment>
<keyword evidence="6 8" id="KW-1015">Disulfide bond</keyword>
<keyword evidence="2 8" id="KW-0245">EGF-like domain</keyword>
<dbReference type="SUPFAM" id="SSF57196">
    <property type="entry name" value="EGF/Laminin"/>
    <property type="match status" value="1"/>
</dbReference>
<keyword evidence="5" id="KW-0472">Membrane</keyword>
<feature type="domain" description="EGF-like" evidence="10">
    <location>
        <begin position="992"/>
        <end position="1033"/>
    </location>
</feature>
<sequence>MEFPETTTEKYMNTSHNFCNTTLQQKFVTNCRSCILNALIECPVGSVKITEENRTTECRYRIKFGLFRRVWRTGCQHLCLRETIIPRCCPGHYGSLCQACPGGAQTPCSGRGVCNDGNQGNGTCVCQTQFKGSACEECKEQVRYGPNCTGVCDCGPMGTCRSGINGNGSCVCDSGYMGTRCDQAISGCTNQSCHPEAVCTEEDNGEIRCRCKPGYQATDGWNCTATNPCDSHPCHPDAHCDILSPGNHICQCKLGYTGDGLFCDPINPCDNKNDALCPGVGAKCVYVGPGENRCDCLEGYENYTTGLGCVMIDLCQTNRSDVCHKNADCTVDVPGQVTCKCKEGYIGDGKTCYGNIIQRLEELDKHDPELGGKLSFGISMIALHYAAALAEHGPFTLFMPMDWGQANQKQLNLSSDDDLAAQIIRQHILATQMSVQDMRNTTFYTLQGTSAELNARPMKSGEMLFRYRIHGSGRKGKLVKYNIIASNGLIHVIDKLMTNKPETKGDKETSLYELIKKDGKFNRFQYLIEIAGLVDFLNDSSTGNYTVFVANNGAIDAIDKRVYGYLISKEGHGRLVGLLKSHIVEGTQVLAADLINMDRFVSLGNAATTVTITNLGQIRLNRVVNITQTDIPASNGYYHHIDGLLLPKGESILPNRCDKETWKVVKGPCGWCSRLSKCQLDSDIPLKQPSLKCRFVAWRHDGFPWSAHRYRGFVRYPFPDSFFYRSYPRDGCAWMCNRSITVSECCGGYYGSACEPCPGEYNNPCYGNGQCIDGIKGNGTCKCNANFTGSACEICEDPKMFGPGCNQTCTCIEGTCHNTINGDGKCKPGSCQFSYTGDNCDKTWKVCPAFDKKLLHCHVHAHCEIDRPRRQPLGGLLPLLSLLPLGPRPRYMCSCNTGYTGNGRECFPIDPCALPDRGGCHPQAKCIQTGPGKSVCVCDPGWHGDGKSCSPIAVCTVHNDCHPDARCVLLIPGQFECLCNPGFQGNGTYCIATNSCAVHNGGCSEKAMCISTGIGTRNCTCAMGYSGDGLTCLGSINAELAVQQNLTQLTEILEVLEEEDNILNDLTQNYTFFAPVDPAVSAFRKLASFSYWQHPTNVISLIGYHTVPGNHSFLKLKMMTFLLDYFQTLADNMWLNITHVGKDLYVNDAKVIKANIPALNGVIHIIDKVLEPYPVPQPTQPYLLNLLEDRSKYSIFQSYLMISKLLSNISSLDSYTVFVPTNTVLNRFGHKMTSRLLSFYVVPTVLTTNSIQDGMVAETLLGDQYHINISLQSSQIFVNGVPVIEPDLMTYGGVVHGIGGMIWPDVHRCPAEGAKVQLFI</sequence>
<feature type="disulfide bond" evidence="8">
    <location>
        <begin position="783"/>
        <end position="792"/>
    </location>
</feature>
<feature type="domain" description="EGF-like" evidence="10">
    <location>
        <begin position="951"/>
        <end position="991"/>
    </location>
</feature>
<gene>
    <name evidence="13" type="primary">LOC106155140</name>
</gene>
<dbReference type="CDD" id="cd00053">
    <property type="entry name" value="EGF"/>
    <property type="match status" value="1"/>
</dbReference>
<dbReference type="PANTHER" id="PTHR24038:SF11">
    <property type="entry name" value="INTEGRIN BETA-LIKE PROTEIN E"/>
    <property type="match status" value="1"/>
</dbReference>
<evidence type="ECO:0000256" key="8">
    <source>
        <dbReference type="PROSITE-ProRule" id="PRU00076"/>
    </source>
</evidence>
<dbReference type="GO" id="GO:0016020">
    <property type="term" value="C:membrane"/>
    <property type="evidence" value="ECO:0007669"/>
    <property type="project" value="UniProtKB-SubCell"/>
</dbReference>
<feature type="disulfide bond" evidence="8">
    <location>
        <begin position="172"/>
        <end position="181"/>
    </location>
</feature>
<feature type="domain" description="EGF-like" evidence="10">
    <location>
        <begin position="225"/>
        <end position="264"/>
    </location>
</feature>
<dbReference type="InterPro" id="IPR056806">
    <property type="entry name" value="EGF_STAB1-2"/>
</dbReference>
<protein>
    <submittedName>
        <fullName evidence="13">Stabilin-2-like</fullName>
    </submittedName>
</protein>
<feature type="domain" description="EGF-like" evidence="10">
    <location>
        <begin position="144"/>
        <end position="182"/>
    </location>
</feature>
<dbReference type="PROSITE" id="PS50026">
    <property type="entry name" value="EGF_3"/>
    <property type="match status" value="9"/>
</dbReference>
<feature type="domain" description="FAS1" evidence="11">
    <location>
        <begin position="1180"/>
        <end position="1302"/>
    </location>
</feature>
<proteinExistence type="predicted"/>
<dbReference type="RefSeq" id="XP_013385271.1">
    <property type="nucleotide sequence ID" value="XM_013529817.1"/>
</dbReference>
<feature type="disulfide bond" evidence="8">
    <location>
        <begin position="126"/>
        <end position="135"/>
    </location>
</feature>
<dbReference type="InterPro" id="IPR024731">
    <property type="entry name" value="NELL2-like_EGF"/>
</dbReference>
<feature type="domain" description="EGF-like" evidence="10">
    <location>
        <begin position="311"/>
        <end position="353"/>
    </location>
</feature>
<evidence type="ECO:0000256" key="7">
    <source>
        <dbReference type="ARBA" id="ARBA00023180"/>
    </source>
</evidence>
<dbReference type="STRING" id="7574.A0A1S3HIH8"/>
<comment type="caution">
    <text evidence="8">Lacks conserved residue(s) required for the propagation of feature annotation.</text>
</comment>
<reference evidence="13" key="1">
    <citation type="submission" date="2025-08" db="UniProtKB">
        <authorList>
            <consortium name="RefSeq"/>
        </authorList>
    </citation>
    <scope>IDENTIFICATION</scope>
    <source>
        <tissue evidence="13">Gonads</tissue>
    </source>
</reference>
<evidence type="ECO:0000259" key="11">
    <source>
        <dbReference type="PROSITE" id="PS50213"/>
    </source>
</evidence>
<dbReference type="SMART" id="SM00554">
    <property type="entry name" value="FAS1"/>
    <property type="match status" value="4"/>
</dbReference>
<evidence type="ECO:0000256" key="6">
    <source>
        <dbReference type="ARBA" id="ARBA00023157"/>
    </source>
</evidence>
<dbReference type="InterPro" id="IPR000742">
    <property type="entry name" value="EGF"/>
</dbReference>
<dbReference type="PROSITE" id="PS00022">
    <property type="entry name" value="EGF_1"/>
    <property type="match status" value="3"/>
</dbReference>
<keyword evidence="4" id="KW-1133">Transmembrane helix</keyword>
<feature type="domain" description="EGF-like" evidence="10">
    <location>
        <begin position="184"/>
        <end position="224"/>
    </location>
</feature>
<dbReference type="SMART" id="SM00181">
    <property type="entry name" value="EGF"/>
    <property type="match status" value="12"/>
</dbReference>
<feature type="domain" description="EGF-like" evidence="10">
    <location>
        <begin position="908"/>
        <end position="950"/>
    </location>
</feature>
<dbReference type="SUPFAM" id="SSF57184">
    <property type="entry name" value="Growth factor receptor domain"/>
    <property type="match status" value="1"/>
</dbReference>
<keyword evidence="3" id="KW-0812">Transmembrane</keyword>
<dbReference type="Gene3D" id="2.30.180.10">
    <property type="entry name" value="FAS1 domain"/>
    <property type="match status" value="4"/>
</dbReference>
<feature type="domain" description="FAS1" evidence="11">
    <location>
        <begin position="1033"/>
        <end position="1170"/>
    </location>
</feature>
<organism evidence="12 13">
    <name type="scientific">Lingula anatina</name>
    <name type="common">Brachiopod</name>
    <name type="synonym">Lingula unguis</name>
    <dbReference type="NCBI Taxonomy" id="7574"/>
    <lineage>
        <taxon>Eukaryota</taxon>
        <taxon>Metazoa</taxon>
        <taxon>Spiralia</taxon>
        <taxon>Lophotrochozoa</taxon>
        <taxon>Brachiopoda</taxon>
        <taxon>Linguliformea</taxon>
        <taxon>Lingulata</taxon>
        <taxon>Lingulida</taxon>
        <taxon>Linguloidea</taxon>
        <taxon>Lingulidae</taxon>
        <taxon>Lingula</taxon>
    </lineage>
</organism>
<evidence type="ECO:0000313" key="12">
    <source>
        <dbReference type="Proteomes" id="UP000085678"/>
    </source>
</evidence>
<dbReference type="InterPro" id="IPR000782">
    <property type="entry name" value="FAS1_domain"/>
</dbReference>
<dbReference type="SUPFAM" id="SSF82153">
    <property type="entry name" value="FAS1 domain"/>
    <property type="match status" value="4"/>
</dbReference>
<dbReference type="InterPro" id="IPR009030">
    <property type="entry name" value="Growth_fac_rcpt_cys_sf"/>
</dbReference>
<dbReference type="PROSITE" id="PS50213">
    <property type="entry name" value="FAS1"/>
    <property type="match status" value="4"/>
</dbReference>
<feature type="domain" description="EGF-like" evidence="10">
    <location>
        <begin position="98"/>
        <end position="136"/>
    </location>
</feature>
<keyword evidence="9" id="KW-0175">Coiled coil</keyword>
<feature type="coiled-coil region" evidence="9">
    <location>
        <begin position="1039"/>
        <end position="1069"/>
    </location>
</feature>
<evidence type="ECO:0000256" key="1">
    <source>
        <dbReference type="ARBA" id="ARBA00004167"/>
    </source>
</evidence>
<dbReference type="InParanoid" id="A0A1S3HIH8"/>
<dbReference type="PANTHER" id="PTHR24038">
    <property type="entry name" value="STABILIN"/>
    <property type="match status" value="1"/>
</dbReference>
<feature type="domain" description="FAS1" evidence="11">
    <location>
        <begin position="357"/>
        <end position="497"/>
    </location>
</feature>
<evidence type="ECO:0000259" key="10">
    <source>
        <dbReference type="PROSITE" id="PS50026"/>
    </source>
</evidence>
<keyword evidence="12" id="KW-1185">Reference proteome</keyword>
<dbReference type="FunFam" id="2.10.25.10:FF:000040">
    <property type="entry name" value="Stabilin 2"/>
    <property type="match status" value="2"/>
</dbReference>
<dbReference type="Pfam" id="PF02469">
    <property type="entry name" value="Fasciclin"/>
    <property type="match status" value="4"/>
</dbReference>
<dbReference type="PROSITE" id="PS01186">
    <property type="entry name" value="EGF_2"/>
    <property type="match status" value="7"/>
</dbReference>
<evidence type="ECO:0000256" key="3">
    <source>
        <dbReference type="ARBA" id="ARBA00022692"/>
    </source>
</evidence>
<name>A0A1S3HIH8_LINAN</name>
<dbReference type="Gene3D" id="2.10.25.10">
    <property type="entry name" value="Laminin"/>
    <property type="match status" value="8"/>
</dbReference>
<dbReference type="Proteomes" id="UP000085678">
    <property type="component" value="Unplaced"/>
</dbReference>
<feature type="domain" description="FAS1" evidence="11">
    <location>
        <begin position="508"/>
        <end position="645"/>
    </location>
</feature>
<dbReference type="Pfam" id="PF24887">
    <property type="entry name" value="EGF_STAB1-2"/>
    <property type="match status" value="1"/>
</dbReference>
<evidence type="ECO:0000313" key="13">
    <source>
        <dbReference type="RefSeq" id="XP_013385271.1"/>
    </source>
</evidence>
<evidence type="ECO:0000256" key="9">
    <source>
        <dbReference type="SAM" id="Coils"/>
    </source>
</evidence>
<keyword evidence="7" id="KW-0325">Glycoprotein</keyword>